<dbReference type="AlphaFoldDB" id="A0A9P6WF19"/>
<feature type="compositionally biased region" description="Low complexity" evidence="7">
    <location>
        <begin position="426"/>
        <end position="438"/>
    </location>
</feature>
<feature type="transmembrane region" description="Helical" evidence="8">
    <location>
        <begin position="38"/>
        <end position="63"/>
    </location>
</feature>
<dbReference type="Pfam" id="PF08733">
    <property type="entry name" value="PalH"/>
    <property type="match status" value="1"/>
</dbReference>
<feature type="transmembrane region" description="Helical" evidence="8">
    <location>
        <begin position="118"/>
        <end position="141"/>
    </location>
</feature>
<protein>
    <recommendedName>
        <fullName evidence="6">pH-response regulator protein palH/RIM21</fullName>
    </recommendedName>
</protein>
<keyword evidence="10" id="KW-1185">Reference proteome</keyword>
<evidence type="ECO:0000256" key="7">
    <source>
        <dbReference type="SAM" id="MobiDB-lite"/>
    </source>
</evidence>
<dbReference type="InterPro" id="IPR014844">
    <property type="entry name" value="PalH"/>
</dbReference>
<gene>
    <name evidence="9" type="primary">RIM21</name>
    <name evidence="9" type="ORF">C6P45_003686</name>
</gene>
<evidence type="ECO:0000256" key="2">
    <source>
        <dbReference type="ARBA" id="ARBA00022692"/>
    </source>
</evidence>
<dbReference type="OrthoDB" id="5393256at2759"/>
<comment type="caution">
    <text evidence="9">The sequence shown here is derived from an EMBL/GenBank/DDBJ whole genome shotgun (WGS) entry which is preliminary data.</text>
</comment>
<comment type="similarity">
    <text evidence="5">Belongs to the palH/RIM21 family.</text>
</comment>
<keyword evidence="2 8" id="KW-0812">Transmembrane</keyword>
<dbReference type="GO" id="GO:0071467">
    <property type="term" value="P:cellular response to pH"/>
    <property type="evidence" value="ECO:0007669"/>
    <property type="project" value="TreeGrafter"/>
</dbReference>
<dbReference type="EMBL" id="PUHR01000004">
    <property type="protein sequence ID" value="KAG0672211.1"/>
    <property type="molecule type" value="Genomic_DNA"/>
</dbReference>
<keyword evidence="4 8" id="KW-0472">Membrane</keyword>
<evidence type="ECO:0000256" key="5">
    <source>
        <dbReference type="ARBA" id="ARBA00038109"/>
    </source>
</evidence>
<evidence type="ECO:0000313" key="9">
    <source>
        <dbReference type="EMBL" id="KAG0672211.1"/>
    </source>
</evidence>
<feature type="transmembrane region" description="Helical" evidence="8">
    <location>
        <begin position="153"/>
        <end position="172"/>
    </location>
</feature>
<organism evidence="9 10">
    <name type="scientific">Maudiozyma exigua</name>
    <name type="common">Yeast</name>
    <name type="synonym">Kazachstania exigua</name>
    <dbReference type="NCBI Taxonomy" id="34358"/>
    <lineage>
        <taxon>Eukaryota</taxon>
        <taxon>Fungi</taxon>
        <taxon>Dikarya</taxon>
        <taxon>Ascomycota</taxon>
        <taxon>Saccharomycotina</taxon>
        <taxon>Saccharomycetes</taxon>
        <taxon>Saccharomycetales</taxon>
        <taxon>Saccharomycetaceae</taxon>
        <taxon>Maudiozyma</taxon>
    </lineage>
</organism>
<evidence type="ECO:0000313" key="10">
    <source>
        <dbReference type="Proteomes" id="UP000750334"/>
    </source>
</evidence>
<feature type="region of interest" description="Disordered" evidence="7">
    <location>
        <begin position="468"/>
        <end position="487"/>
    </location>
</feature>
<sequence length="487" mass="55851">MTGTLYDIPATYWDPIVKDWNRFISLDDSQSCSFRYGIFPMIISFTTNFIITFTLTVLVFLSMNDKPYIYASRSLKLGSLVATINLAISLTNLINLLKKQYEKLGMLGRFYMVQFFELNATFVALDFISTFILQCSQTFILMRMFERKKEKQVIFAVGISLAIISNLLWAVPRYHEIIHGISVKNENDNWELLPPFVYMFKIIIAASYASLIIKFIVNKRHQCFKTAQLTLLTIFTIIVVLLLPGFFVADLASFWIYELSELFNTTCYVGCTFVVWEWLERLSIIQKRQQAQSILGRAIYEDEQQNYTFAKYTLKVQDALTRKESVCSSSTSVFTRSEDVLEKLVAGLDSNATTAKTIKLNSISQSVSDNDDPISTNDELHELQSINRVQFNTERSYTDILHETFDNTINHVVYFSDKIGKNIGSYSMGSGSKSSTNSRRGKEQVKKRIGLDMTNKVYVYSTKDVQFDSDVDDEDDDNNEDTSTRDV</sequence>
<evidence type="ECO:0000256" key="6">
    <source>
        <dbReference type="ARBA" id="ARBA00040155"/>
    </source>
</evidence>
<evidence type="ECO:0000256" key="3">
    <source>
        <dbReference type="ARBA" id="ARBA00022989"/>
    </source>
</evidence>
<feature type="transmembrane region" description="Helical" evidence="8">
    <location>
        <begin position="229"/>
        <end position="256"/>
    </location>
</feature>
<comment type="subcellular location">
    <subcellularLocation>
        <location evidence="1">Membrane</location>
        <topology evidence="1">Multi-pass membrane protein</topology>
    </subcellularLocation>
</comment>
<feature type="compositionally biased region" description="Acidic residues" evidence="7">
    <location>
        <begin position="468"/>
        <end position="480"/>
    </location>
</feature>
<proteinExistence type="inferred from homology"/>
<evidence type="ECO:0000256" key="1">
    <source>
        <dbReference type="ARBA" id="ARBA00004141"/>
    </source>
</evidence>
<accession>A0A9P6WF19</accession>
<evidence type="ECO:0000256" key="8">
    <source>
        <dbReference type="SAM" id="Phobius"/>
    </source>
</evidence>
<evidence type="ECO:0000256" key="4">
    <source>
        <dbReference type="ARBA" id="ARBA00023136"/>
    </source>
</evidence>
<reference evidence="9 10" key="1">
    <citation type="submission" date="2020-11" db="EMBL/GenBank/DDBJ databases">
        <title>Kefir isolates.</title>
        <authorList>
            <person name="Marcisauskas S."/>
            <person name="Kim Y."/>
            <person name="Blasche S."/>
        </authorList>
    </citation>
    <scope>NUCLEOTIDE SEQUENCE [LARGE SCALE GENOMIC DNA]</scope>
    <source>
        <strain evidence="9 10">OG2</strain>
    </source>
</reference>
<feature type="transmembrane region" description="Helical" evidence="8">
    <location>
        <begin position="75"/>
        <end position="98"/>
    </location>
</feature>
<dbReference type="GO" id="GO:0005886">
    <property type="term" value="C:plasma membrane"/>
    <property type="evidence" value="ECO:0007669"/>
    <property type="project" value="TreeGrafter"/>
</dbReference>
<feature type="region of interest" description="Disordered" evidence="7">
    <location>
        <begin position="426"/>
        <end position="447"/>
    </location>
</feature>
<dbReference type="Proteomes" id="UP000750334">
    <property type="component" value="Unassembled WGS sequence"/>
</dbReference>
<dbReference type="PANTHER" id="PTHR35779">
    <property type="entry name" value="PH-RESPONSE REGULATOR PROTEIN PALH/RIM21"/>
    <property type="match status" value="1"/>
</dbReference>
<name>A0A9P6WF19_MAUEX</name>
<feature type="transmembrane region" description="Helical" evidence="8">
    <location>
        <begin position="192"/>
        <end position="217"/>
    </location>
</feature>
<dbReference type="PANTHER" id="PTHR35779:SF1">
    <property type="entry name" value="PH-RESPONSE REGULATOR PROTEIN PALH_RIM21"/>
    <property type="match status" value="1"/>
</dbReference>
<keyword evidence="3 8" id="KW-1133">Transmembrane helix</keyword>